<evidence type="ECO:0000256" key="1">
    <source>
        <dbReference type="ARBA" id="ARBA00009437"/>
    </source>
</evidence>
<dbReference type="RefSeq" id="WP_329774808.1">
    <property type="nucleotide sequence ID" value="NZ_JAYDYW010000005.1"/>
</dbReference>
<proteinExistence type="inferred from homology"/>
<keyword evidence="2" id="KW-0805">Transcription regulation</keyword>
<evidence type="ECO:0000259" key="5">
    <source>
        <dbReference type="PROSITE" id="PS50931"/>
    </source>
</evidence>
<keyword evidence="7" id="KW-1185">Reference proteome</keyword>
<dbReference type="InterPro" id="IPR036388">
    <property type="entry name" value="WH-like_DNA-bd_sf"/>
</dbReference>
<dbReference type="InterPro" id="IPR000847">
    <property type="entry name" value="LysR_HTH_N"/>
</dbReference>
<feature type="domain" description="HTH lysR-type" evidence="5">
    <location>
        <begin position="1"/>
        <end position="59"/>
    </location>
</feature>
<dbReference type="Gene3D" id="1.10.10.10">
    <property type="entry name" value="Winged helix-like DNA-binding domain superfamily/Winged helix DNA-binding domain"/>
    <property type="match status" value="1"/>
</dbReference>
<name>A0ABU7G2K6_9ALTE</name>
<dbReference type="InterPro" id="IPR036390">
    <property type="entry name" value="WH_DNA-bd_sf"/>
</dbReference>
<dbReference type="SUPFAM" id="SSF46785">
    <property type="entry name" value="Winged helix' DNA-binding domain"/>
    <property type="match status" value="1"/>
</dbReference>
<evidence type="ECO:0000256" key="3">
    <source>
        <dbReference type="ARBA" id="ARBA00023125"/>
    </source>
</evidence>
<dbReference type="PANTHER" id="PTHR30118:SF15">
    <property type="entry name" value="TRANSCRIPTIONAL REGULATORY PROTEIN"/>
    <property type="match status" value="1"/>
</dbReference>
<dbReference type="Pfam" id="PF00126">
    <property type="entry name" value="HTH_1"/>
    <property type="match status" value="1"/>
</dbReference>
<evidence type="ECO:0000313" key="6">
    <source>
        <dbReference type="EMBL" id="MEE1673520.1"/>
    </source>
</evidence>
<accession>A0ABU7G2K6</accession>
<gene>
    <name evidence="6" type="ORF">SNR37_002944</name>
</gene>
<keyword evidence="4" id="KW-0804">Transcription</keyword>
<comment type="similarity">
    <text evidence="1">Belongs to the LysR transcriptional regulatory family.</text>
</comment>
<protein>
    <submittedName>
        <fullName evidence="6">LysR family transcriptional regulator</fullName>
    </submittedName>
</protein>
<reference evidence="6 7" key="2">
    <citation type="submission" date="2023-12" db="EMBL/GenBank/DDBJ databases">
        <authorList>
            <consortium name="Cladostephus spongiosus"/>
            <person name="Lorente B."/>
            <person name="Cabral C."/>
            <person name="Frias J."/>
            <person name="Faria J."/>
            <person name="Toubarro D."/>
        </authorList>
    </citation>
    <scope>NUCLEOTIDE SEQUENCE [LARGE SCALE GENOMIC DNA]</scope>
    <source>
        <strain evidence="6 7">ZMCS4</strain>
    </source>
</reference>
<evidence type="ECO:0000313" key="7">
    <source>
        <dbReference type="Proteomes" id="UP001310248"/>
    </source>
</evidence>
<dbReference type="PROSITE" id="PS50931">
    <property type="entry name" value="HTH_LYSR"/>
    <property type="match status" value="1"/>
</dbReference>
<keyword evidence="3" id="KW-0238">DNA-binding</keyword>
<reference evidence="7" key="1">
    <citation type="submission" date="2023-07" db="EMBL/GenBank/DDBJ databases">
        <title>Draft genome sequence of Agarivorans aestuarii strain ZMCS4, a CAZymes producing bacteria isolated from the marine brown algae Clodostephus spongiosus.</title>
        <authorList>
            <person name="Lorente B."/>
            <person name="Cabral C."/>
            <person name="Frias J."/>
            <person name="Faria J."/>
            <person name="Toubarro D."/>
        </authorList>
    </citation>
    <scope>NUCLEOTIDE SEQUENCE [LARGE SCALE GENOMIC DNA]</scope>
    <source>
        <strain evidence="7">ZMCS4</strain>
    </source>
</reference>
<dbReference type="EMBL" id="JAYDYW010000005">
    <property type="protein sequence ID" value="MEE1673520.1"/>
    <property type="molecule type" value="Genomic_DNA"/>
</dbReference>
<evidence type="ECO:0000256" key="4">
    <source>
        <dbReference type="ARBA" id="ARBA00023163"/>
    </source>
</evidence>
<dbReference type="Proteomes" id="UP001310248">
    <property type="component" value="Unassembled WGS sequence"/>
</dbReference>
<organism evidence="6 7">
    <name type="scientific">Agarivorans aestuarii</name>
    <dbReference type="NCBI Taxonomy" id="1563703"/>
    <lineage>
        <taxon>Bacteria</taxon>
        <taxon>Pseudomonadati</taxon>
        <taxon>Pseudomonadota</taxon>
        <taxon>Gammaproteobacteria</taxon>
        <taxon>Alteromonadales</taxon>
        <taxon>Alteromonadaceae</taxon>
        <taxon>Agarivorans</taxon>
    </lineage>
</organism>
<dbReference type="PANTHER" id="PTHR30118">
    <property type="entry name" value="HTH-TYPE TRANSCRIPTIONAL REGULATOR LEUO-RELATED"/>
    <property type="match status" value="1"/>
</dbReference>
<sequence>MTDYNALQVFLELMQSRSTSKAAKKLGRSQSYVSKVLAQLREDLNDPLFIRGADGLSATAYANAIAPKLKLAFEQVSLSLEAESFDPMSLERVCLHIAEPYLVEKGKALIQAIRQQTQAVIEMRVWSEHSESLILQGEVDMGLHVISDKPQSLYQKRLHSGSGYFEGNQQGEYVKFVVSGVNQYTNHFEVLNPNIKASICIDNYQLMSQLLDDCFTLRYAPYRAKDALPKLNLDVALIMKASNRHSNKTQWLMDLVSPIINQGVN</sequence>
<evidence type="ECO:0000256" key="2">
    <source>
        <dbReference type="ARBA" id="ARBA00023015"/>
    </source>
</evidence>
<dbReference type="InterPro" id="IPR050389">
    <property type="entry name" value="LysR-type_TF"/>
</dbReference>
<comment type="caution">
    <text evidence="6">The sequence shown here is derived from an EMBL/GenBank/DDBJ whole genome shotgun (WGS) entry which is preliminary data.</text>
</comment>